<evidence type="ECO:0000313" key="2">
    <source>
        <dbReference type="Proteomes" id="UP000076079"/>
    </source>
</evidence>
<reference evidence="1 2" key="1">
    <citation type="journal article" date="2016" name="Genome Announc.">
        <title>First Complete Genome Sequence of a Subdivision 6 Acidobacterium Strain.</title>
        <authorList>
            <person name="Huang S."/>
            <person name="Vieira S."/>
            <person name="Bunk B."/>
            <person name="Riedel T."/>
            <person name="Sproer C."/>
            <person name="Overmann J."/>
        </authorList>
    </citation>
    <scope>NUCLEOTIDE SEQUENCE [LARGE SCALE GENOMIC DNA]</scope>
    <source>
        <strain evidence="2">DSM 100886 HEG_-6_39</strain>
    </source>
</reference>
<dbReference type="STRING" id="1855912.LuPra_04094"/>
<reference evidence="2" key="2">
    <citation type="submission" date="2016-04" db="EMBL/GenBank/DDBJ databases">
        <title>First Complete Genome Sequence of a Subdivision 6 Acidobacterium.</title>
        <authorList>
            <person name="Huang S."/>
            <person name="Vieira S."/>
            <person name="Bunk B."/>
            <person name="Riedel T."/>
            <person name="Sproeer C."/>
            <person name="Overmann J."/>
        </authorList>
    </citation>
    <scope>NUCLEOTIDE SEQUENCE [LARGE SCALE GENOMIC DNA]</scope>
    <source>
        <strain evidence="2">DSM 100886 HEG_-6_39</strain>
    </source>
</reference>
<dbReference type="AlphaFoldDB" id="A0A143PQZ3"/>
<name>A0A143PQZ3_LUTPR</name>
<dbReference type="KEGG" id="abac:LuPra_04094"/>
<dbReference type="EMBL" id="CP015136">
    <property type="protein sequence ID" value="AMY10851.1"/>
    <property type="molecule type" value="Genomic_DNA"/>
</dbReference>
<keyword evidence="2" id="KW-1185">Reference proteome</keyword>
<dbReference type="Proteomes" id="UP000076079">
    <property type="component" value="Chromosome"/>
</dbReference>
<evidence type="ECO:0000313" key="1">
    <source>
        <dbReference type="EMBL" id="AMY10851.1"/>
    </source>
</evidence>
<proteinExistence type="predicted"/>
<gene>
    <name evidence="1" type="ORF">LuPra_04094</name>
</gene>
<sequence>MAEHSWRIADDGIVLGEVLEISLQRTLLSAPSDHDPRPSYGRAPLAAGQDVVLAGVGTGEVFWIGFQPLQRAVQVAVRVREESPRDADLVSGGEWMPALSHDPRNYLIVPPERFVSGLGPRNRRLWVEVVALRRGSDTEGRARIDSDEWSRLAAMGVHVEVLTSSEFARITGVTPSPLLETNRYQGRRYP</sequence>
<organism evidence="1 2">
    <name type="scientific">Luteitalea pratensis</name>
    <dbReference type="NCBI Taxonomy" id="1855912"/>
    <lineage>
        <taxon>Bacteria</taxon>
        <taxon>Pseudomonadati</taxon>
        <taxon>Acidobacteriota</taxon>
        <taxon>Vicinamibacteria</taxon>
        <taxon>Vicinamibacterales</taxon>
        <taxon>Vicinamibacteraceae</taxon>
        <taxon>Luteitalea</taxon>
    </lineage>
</organism>
<accession>A0A143PQZ3</accession>
<protein>
    <submittedName>
        <fullName evidence="1">Uncharacterized protein</fullName>
    </submittedName>
</protein>